<organism evidence="1">
    <name type="scientific">Lepeophtheirus salmonis</name>
    <name type="common">Salmon louse</name>
    <name type="synonym">Caligus salmonis</name>
    <dbReference type="NCBI Taxonomy" id="72036"/>
    <lineage>
        <taxon>Eukaryota</taxon>
        <taxon>Metazoa</taxon>
        <taxon>Ecdysozoa</taxon>
        <taxon>Arthropoda</taxon>
        <taxon>Crustacea</taxon>
        <taxon>Multicrustacea</taxon>
        <taxon>Hexanauplia</taxon>
        <taxon>Copepoda</taxon>
        <taxon>Siphonostomatoida</taxon>
        <taxon>Caligidae</taxon>
        <taxon>Lepeophtheirus</taxon>
    </lineage>
</organism>
<protein>
    <submittedName>
        <fullName evidence="1">Uncharacterized protein</fullName>
    </submittedName>
</protein>
<dbReference type="AlphaFoldDB" id="A0A0K2T1M6"/>
<evidence type="ECO:0000313" key="1">
    <source>
        <dbReference type="EMBL" id="CDW19492.1"/>
    </source>
</evidence>
<sequence length="57" mass="6568">MIIYNIELDCWLTEVFHALIFGWQTLQAFFSLSAKRNIPVNSDLGYEVAKVSWTISS</sequence>
<name>A0A0K2T1M6_LEPSM</name>
<proteinExistence type="predicted"/>
<reference evidence="1" key="1">
    <citation type="submission" date="2014-05" db="EMBL/GenBank/DDBJ databases">
        <authorList>
            <person name="Chronopoulou M."/>
        </authorList>
    </citation>
    <scope>NUCLEOTIDE SEQUENCE</scope>
    <source>
        <tissue evidence="1">Whole organism</tissue>
    </source>
</reference>
<accession>A0A0K2T1M6</accession>
<dbReference type="EMBL" id="HACA01002131">
    <property type="protein sequence ID" value="CDW19492.1"/>
    <property type="molecule type" value="Transcribed_RNA"/>
</dbReference>